<dbReference type="EMBL" id="JAAAWO010000015">
    <property type="protein sequence ID" value="NDW17083.1"/>
    <property type="molecule type" value="Genomic_DNA"/>
</dbReference>
<feature type="domain" description="DUF1285" evidence="2">
    <location>
        <begin position="21"/>
        <end position="87"/>
    </location>
</feature>
<organism evidence="4 5">
    <name type="scientific">Alteromonas genovensis</name>
    <dbReference type="NCBI Taxonomy" id="471225"/>
    <lineage>
        <taxon>Bacteria</taxon>
        <taxon>Pseudomonadati</taxon>
        <taxon>Pseudomonadota</taxon>
        <taxon>Gammaproteobacteria</taxon>
        <taxon>Alteromonadales</taxon>
        <taxon>Alteromonadaceae</taxon>
        <taxon>Alteromonas/Salinimonas group</taxon>
        <taxon>Alteromonas</taxon>
    </lineage>
</organism>
<dbReference type="Gene3D" id="3.10.540.10">
    <property type="entry name" value="duf1285 like domain"/>
    <property type="match status" value="1"/>
</dbReference>
<evidence type="ECO:0000313" key="4">
    <source>
        <dbReference type="EMBL" id="NDW17083.1"/>
    </source>
</evidence>
<accession>A0A6N9TID3</accession>
<dbReference type="Pfam" id="PF21028">
    <property type="entry name" value="DUF1285_C"/>
    <property type="match status" value="1"/>
</dbReference>
<name>A0A6N9TID3_9ALTE</name>
<comment type="caution">
    <text evidence="4">The sequence shown here is derived from an EMBL/GenBank/DDBJ whole genome shotgun (WGS) entry which is preliminary data.</text>
</comment>
<evidence type="ECO:0000256" key="1">
    <source>
        <dbReference type="SAM" id="MobiDB-lite"/>
    </source>
</evidence>
<dbReference type="InterPro" id="IPR023361">
    <property type="entry name" value="DUF1285_beta_roll_sf"/>
</dbReference>
<sequence length="201" mass="22617">MDLTKFQKQIEGSSDKTRPLPPVEKWNPDFCGDINMTVTLDGRWFYEGTPVGRASLVKLFSSVLKREDDKYFLVTPVEKVGITVEDTPFLITQWKEVEADANGGSSTNGDKNTALVLITQTGDEVVLDSVDQMELRVPPKAIRDKEATAIPYVCVRRNLWARLHQNVYYQLLEKSKEIKGGDETHFVVHSANIDFIIGKVG</sequence>
<reference evidence="4 5" key="1">
    <citation type="submission" date="2020-01" db="EMBL/GenBank/DDBJ databases">
        <title>Genomes of bacteria type strains.</title>
        <authorList>
            <person name="Chen J."/>
            <person name="Zhu S."/>
            <person name="Yang J."/>
        </authorList>
    </citation>
    <scope>NUCLEOTIDE SEQUENCE [LARGE SCALE GENOMIC DNA]</scope>
    <source>
        <strain evidence="4 5">LMG 24078</strain>
    </source>
</reference>
<dbReference type="RefSeq" id="WP_163107617.1">
    <property type="nucleotide sequence ID" value="NZ_JAAAWO010000015.1"/>
</dbReference>
<dbReference type="InterPro" id="IPR010707">
    <property type="entry name" value="DUF1285"/>
</dbReference>
<dbReference type="InterPro" id="IPR048342">
    <property type="entry name" value="DUF1285_C"/>
</dbReference>
<dbReference type="Pfam" id="PF06938">
    <property type="entry name" value="DUF1285_N"/>
    <property type="match status" value="1"/>
</dbReference>
<feature type="domain" description="DUF1285" evidence="3">
    <location>
        <begin position="108"/>
        <end position="195"/>
    </location>
</feature>
<gene>
    <name evidence="4" type="ORF">GTQ48_16325</name>
</gene>
<dbReference type="Gene3D" id="2.30.270.10">
    <property type="entry name" value="duf1285 protein"/>
    <property type="match status" value="1"/>
</dbReference>
<dbReference type="Proteomes" id="UP000471381">
    <property type="component" value="Unassembled WGS sequence"/>
</dbReference>
<dbReference type="InterPro" id="IPR048341">
    <property type="entry name" value="DUF1285_N"/>
</dbReference>
<feature type="compositionally biased region" description="Polar residues" evidence="1">
    <location>
        <begin position="1"/>
        <end position="12"/>
    </location>
</feature>
<feature type="region of interest" description="Disordered" evidence="1">
    <location>
        <begin position="1"/>
        <end position="24"/>
    </location>
</feature>
<dbReference type="PIRSF" id="PIRSF029557">
    <property type="entry name" value="UCP029557"/>
    <property type="match status" value="1"/>
</dbReference>
<proteinExistence type="predicted"/>
<dbReference type="AlphaFoldDB" id="A0A6N9TID3"/>
<protein>
    <submittedName>
        <fullName evidence="4">DUF1285 domain-containing protein</fullName>
    </submittedName>
</protein>
<keyword evidence="5" id="KW-1185">Reference proteome</keyword>
<evidence type="ECO:0000313" key="5">
    <source>
        <dbReference type="Proteomes" id="UP000471381"/>
    </source>
</evidence>
<evidence type="ECO:0000259" key="3">
    <source>
        <dbReference type="Pfam" id="PF21028"/>
    </source>
</evidence>
<evidence type="ECO:0000259" key="2">
    <source>
        <dbReference type="Pfam" id="PF06938"/>
    </source>
</evidence>